<protein>
    <submittedName>
        <fullName evidence="6">IS1 family transposase</fullName>
    </submittedName>
</protein>
<evidence type="ECO:0000256" key="4">
    <source>
        <dbReference type="ARBA" id="ARBA00023172"/>
    </source>
</evidence>
<keyword evidence="5" id="KW-0472">Membrane</keyword>
<dbReference type="InterPro" id="IPR005063">
    <property type="entry name" value="Transposase_27"/>
</dbReference>
<dbReference type="EMBL" id="JAHXCT010000004">
    <property type="protein sequence ID" value="MBW4769331.1"/>
    <property type="molecule type" value="Genomic_DNA"/>
</dbReference>
<comment type="function">
    <text evidence="1">Absolutely required for transposition of IS1.</text>
</comment>
<evidence type="ECO:0000313" key="6">
    <source>
        <dbReference type="EMBL" id="MBW4769331.1"/>
    </source>
</evidence>
<proteinExistence type="inferred from homology"/>
<dbReference type="PANTHER" id="PTHR33293:SF1">
    <property type="entry name" value="INSERTION ELEMENT IS1 1 PROTEIN INSB-RELATED"/>
    <property type="match status" value="1"/>
</dbReference>
<dbReference type="Pfam" id="PF03400">
    <property type="entry name" value="DDE_Tnp_IS1"/>
    <property type="match status" value="1"/>
</dbReference>
<gene>
    <name evidence="6" type="ORF">KZO38_06090</name>
</gene>
<evidence type="ECO:0000256" key="1">
    <source>
        <dbReference type="ARBA" id="ARBA00004091"/>
    </source>
</evidence>
<evidence type="ECO:0000256" key="5">
    <source>
        <dbReference type="SAM" id="Phobius"/>
    </source>
</evidence>
<evidence type="ECO:0000313" key="7">
    <source>
        <dbReference type="Proteomes" id="UP000788426"/>
    </source>
</evidence>
<keyword evidence="3" id="KW-0815">Transposition</keyword>
<keyword evidence="5" id="KW-1133">Transmembrane helix</keyword>
<keyword evidence="5" id="KW-0812">Transmembrane</keyword>
<evidence type="ECO:0000256" key="3">
    <source>
        <dbReference type="ARBA" id="ARBA00022578"/>
    </source>
</evidence>
<comment type="similarity">
    <text evidence="2">Belongs to the transposase 27 family.</text>
</comment>
<feature type="transmembrane region" description="Helical" evidence="5">
    <location>
        <begin position="100"/>
        <end position="121"/>
    </location>
</feature>
<comment type="caution">
    <text evidence="6">The sequence shown here is derived from an EMBL/GenBank/DDBJ whole genome shotgun (WGS) entry which is preliminary data.</text>
</comment>
<dbReference type="PANTHER" id="PTHR33293">
    <property type="entry name" value="INSERTION ELEMENT IS1 1 PROTEIN INSB-RELATED"/>
    <property type="match status" value="1"/>
</dbReference>
<dbReference type="Proteomes" id="UP000788426">
    <property type="component" value="Unassembled WGS sequence"/>
</dbReference>
<sequence length="122" mass="14384">MRIFIGKKSCLRWLVHALDRETNQVVAFNVGRRTNRTLSVVLHNLFLSKAKFIYTDKLKNYGYLISRKIHRTVFRSTNHIERHNLTLRTHLKRLNRKTICYSRSLLVLTAIIKITCGYNSVP</sequence>
<keyword evidence="7" id="KW-1185">Reference proteome</keyword>
<name>A0ABS6YCQ5_9BACT</name>
<reference evidence="6 7" key="1">
    <citation type="submission" date="2021-07" db="EMBL/GenBank/DDBJ databases">
        <title>Genomic diversity and antimicrobial resistance of Prevotella spp. isolated from chronic lung disease airways.</title>
        <authorList>
            <person name="Webb K.A."/>
            <person name="Olagoke O.S."/>
            <person name="Baird T."/>
            <person name="Neill J."/>
            <person name="Pham A."/>
            <person name="Wells T.J."/>
            <person name="Ramsay K.A."/>
            <person name="Bell S.C."/>
            <person name="Sarovich D.S."/>
            <person name="Price E.P."/>
        </authorList>
    </citation>
    <scope>NUCLEOTIDE SEQUENCE [LARGE SCALE GENOMIC DNA]</scope>
    <source>
        <strain evidence="6 7">SCHI0011.S.12</strain>
    </source>
</reference>
<dbReference type="RefSeq" id="WP_219481219.1">
    <property type="nucleotide sequence ID" value="NZ_JAHXCT010000004.1"/>
</dbReference>
<dbReference type="InterPro" id="IPR051354">
    <property type="entry name" value="Transposase_27_IS1"/>
</dbReference>
<keyword evidence="4" id="KW-0233">DNA recombination</keyword>
<organism evidence="6 7">
    <name type="scientific">Hoylesella nanceiensis</name>
    <dbReference type="NCBI Taxonomy" id="425941"/>
    <lineage>
        <taxon>Bacteria</taxon>
        <taxon>Pseudomonadati</taxon>
        <taxon>Bacteroidota</taxon>
        <taxon>Bacteroidia</taxon>
        <taxon>Bacteroidales</taxon>
        <taxon>Prevotellaceae</taxon>
        <taxon>Hoylesella</taxon>
    </lineage>
</organism>
<evidence type="ECO:0000256" key="2">
    <source>
        <dbReference type="ARBA" id="ARBA00008841"/>
    </source>
</evidence>
<accession>A0ABS6YCQ5</accession>